<protein>
    <recommendedName>
        <fullName evidence="1">GATOR2 complex protein MIO zinc-ribbon like domain-containing protein</fullName>
    </recommendedName>
</protein>
<dbReference type="InterPro" id="IPR037593">
    <property type="entry name" value="MIOS/Sea4"/>
</dbReference>
<dbReference type="AlphaFoldDB" id="A0A6A4ZUC8"/>
<dbReference type="PANTHER" id="PTHR16453">
    <property type="entry name" value="WD40 DOMAIN-CONTAINING PROTEIN MIO FAMILY MEMBER"/>
    <property type="match status" value="1"/>
</dbReference>
<dbReference type="VEuPathDB" id="FungiDB:H257_00194"/>
<evidence type="ECO:0000313" key="2">
    <source>
        <dbReference type="EMBL" id="KAF0712502.1"/>
    </source>
</evidence>
<name>A0A6A4ZUC8_APHAT</name>
<evidence type="ECO:0000313" key="3">
    <source>
        <dbReference type="Proteomes" id="UP000469452"/>
    </source>
</evidence>
<organism evidence="2 3">
    <name type="scientific">Aphanomyces astaci</name>
    <name type="common">Crayfish plague agent</name>
    <dbReference type="NCBI Taxonomy" id="112090"/>
    <lineage>
        <taxon>Eukaryota</taxon>
        <taxon>Sar</taxon>
        <taxon>Stramenopiles</taxon>
        <taxon>Oomycota</taxon>
        <taxon>Saprolegniomycetes</taxon>
        <taxon>Saprolegniales</taxon>
        <taxon>Verrucalvaceae</taxon>
        <taxon>Aphanomyces</taxon>
    </lineage>
</organism>
<feature type="non-terminal residue" evidence="2">
    <location>
        <position position="1"/>
    </location>
</feature>
<proteinExistence type="predicted"/>
<dbReference type="InterPro" id="IPR031488">
    <property type="entry name" value="Zn_ribbon_mio"/>
</dbReference>
<dbReference type="PANTHER" id="PTHR16453:SF9">
    <property type="entry name" value="GATOR COMPLEX PROTEIN MIOS"/>
    <property type="match status" value="1"/>
</dbReference>
<comment type="caution">
    <text evidence="2">The sequence shown here is derived from an EMBL/GenBank/DDBJ whole genome shotgun (WGS) entry which is preliminary data.</text>
</comment>
<gene>
    <name evidence="2" type="ORF">AaE_012006</name>
</gene>
<dbReference type="GO" id="GO:0005737">
    <property type="term" value="C:cytoplasm"/>
    <property type="evidence" value="ECO:0007669"/>
    <property type="project" value="TreeGrafter"/>
</dbReference>
<accession>A0A6A4ZUC8</accession>
<feature type="domain" description="GATOR2 complex protein MIO zinc-ribbon like" evidence="1">
    <location>
        <begin position="137"/>
        <end position="165"/>
    </location>
</feature>
<dbReference type="Proteomes" id="UP000469452">
    <property type="component" value="Unassembled WGS sequence"/>
</dbReference>
<dbReference type="EMBL" id="VJMI01017764">
    <property type="protein sequence ID" value="KAF0712502.1"/>
    <property type="molecule type" value="Genomic_DNA"/>
</dbReference>
<dbReference type="CDD" id="cd16691">
    <property type="entry name" value="mRING-H2-C3H3C2_Mio"/>
    <property type="match status" value="1"/>
</dbReference>
<reference evidence="2 3" key="1">
    <citation type="submission" date="2019-06" db="EMBL/GenBank/DDBJ databases">
        <title>Genomics analysis of Aphanomyces spp. identifies a new class of oomycete effector associated with host adaptation.</title>
        <authorList>
            <person name="Gaulin E."/>
        </authorList>
    </citation>
    <scope>NUCLEOTIDE SEQUENCE [LARGE SCALE GENOMIC DNA]</scope>
    <source>
        <strain evidence="2 3">E</strain>
    </source>
</reference>
<evidence type="ECO:0000259" key="1">
    <source>
        <dbReference type="Pfam" id="PF17034"/>
    </source>
</evidence>
<sequence length="189" mass="20718">LYVRCNFCGSSLSLSSLLRVGAGDWLLKAKPKLNNCPSCKRPLPQCALCLLPFGTLNPYLELAMRKGQDKKHALMEHDSATSSPSTPDNLSDLSSIPFVEWFTWCQTCKHGELSYYSIKMLYGVGFWICDTGLGLVVGGHAHHMADWFATHEVCPVSDCDCTCKRLDVNSTMGCAPSGPIAPLDRTART</sequence>
<dbReference type="Pfam" id="PF17034">
    <property type="entry name" value="zinc_ribbon_16"/>
    <property type="match status" value="1"/>
</dbReference>